<dbReference type="AlphaFoldDB" id="A0A2T1EBR0"/>
<reference evidence="1 2" key="2">
    <citation type="submission" date="2018-03" db="EMBL/GenBank/DDBJ databases">
        <title>The ancient ancestry and fast evolution of plastids.</title>
        <authorList>
            <person name="Moore K.R."/>
            <person name="Magnabosco C."/>
            <person name="Momper L."/>
            <person name="Gold D.A."/>
            <person name="Bosak T."/>
            <person name="Fournier G.P."/>
        </authorList>
    </citation>
    <scope>NUCLEOTIDE SEQUENCE [LARGE SCALE GENOMIC DNA]</scope>
    <source>
        <strain evidence="1 2">ULC18</strain>
    </source>
</reference>
<evidence type="ECO:0000313" key="1">
    <source>
        <dbReference type="EMBL" id="PSB30144.1"/>
    </source>
</evidence>
<evidence type="ECO:0000313" key="2">
    <source>
        <dbReference type="Proteomes" id="UP000239576"/>
    </source>
</evidence>
<protein>
    <recommendedName>
        <fullName evidence="3">Histidine kinase</fullName>
    </recommendedName>
</protein>
<dbReference type="EMBL" id="PVWK01000055">
    <property type="protein sequence ID" value="PSB30144.1"/>
    <property type="molecule type" value="Genomic_DNA"/>
</dbReference>
<accession>A0A2T1EBR0</accession>
<name>A0A2T1EBR0_9CYAN</name>
<dbReference type="Proteomes" id="UP000239576">
    <property type="component" value="Unassembled WGS sequence"/>
</dbReference>
<evidence type="ECO:0008006" key="3">
    <source>
        <dbReference type="Google" id="ProtNLM"/>
    </source>
</evidence>
<proteinExistence type="predicted"/>
<organism evidence="1 2">
    <name type="scientific">Stenomitos frigidus ULC18</name>
    <dbReference type="NCBI Taxonomy" id="2107698"/>
    <lineage>
        <taxon>Bacteria</taxon>
        <taxon>Bacillati</taxon>
        <taxon>Cyanobacteriota</taxon>
        <taxon>Cyanophyceae</taxon>
        <taxon>Leptolyngbyales</taxon>
        <taxon>Leptolyngbyaceae</taxon>
        <taxon>Stenomitos</taxon>
    </lineage>
</organism>
<sequence>MKPDPIDTELEALKAALLNKSKAGEDNFSSYVSTSIQSLQAIASELEIFERELRQRCILSKTKAVEADKSLQLALAKQDMGQVFQHSIDKTVHLRLAQAMDKQLSKIETERIKLKVNLELAAKELGKS</sequence>
<comment type="caution">
    <text evidence="1">The sequence shown here is derived from an EMBL/GenBank/DDBJ whole genome shotgun (WGS) entry which is preliminary data.</text>
</comment>
<keyword evidence="2" id="KW-1185">Reference proteome</keyword>
<reference evidence="2" key="1">
    <citation type="submission" date="2018-02" db="EMBL/GenBank/DDBJ databases">
        <authorList>
            <person name="Moore K."/>
            <person name="Momper L."/>
        </authorList>
    </citation>
    <scope>NUCLEOTIDE SEQUENCE [LARGE SCALE GENOMIC DNA]</scope>
    <source>
        <strain evidence="2">ULC18</strain>
    </source>
</reference>
<gene>
    <name evidence="1" type="ORF">C7B82_09310</name>
</gene>